<dbReference type="GO" id="GO:0016020">
    <property type="term" value="C:membrane"/>
    <property type="evidence" value="ECO:0007669"/>
    <property type="project" value="UniProtKB-SubCell"/>
</dbReference>
<comment type="caution">
    <text evidence="7">The sequence shown here is derived from an EMBL/GenBank/DDBJ whole genome shotgun (WGS) entry which is preliminary data.</text>
</comment>
<feature type="transmembrane region" description="Helical" evidence="5">
    <location>
        <begin position="21"/>
        <end position="39"/>
    </location>
</feature>
<feature type="transmembrane region" description="Helical" evidence="5">
    <location>
        <begin position="163"/>
        <end position="180"/>
    </location>
</feature>
<dbReference type="RefSeq" id="WP_044348691.1">
    <property type="nucleotide sequence ID" value="NZ_AZAC01000014.1"/>
</dbReference>
<feature type="transmembrane region" description="Helical" evidence="5">
    <location>
        <begin position="281"/>
        <end position="299"/>
    </location>
</feature>
<evidence type="ECO:0000256" key="3">
    <source>
        <dbReference type="ARBA" id="ARBA00022989"/>
    </source>
</evidence>
<evidence type="ECO:0000256" key="5">
    <source>
        <dbReference type="SAM" id="Phobius"/>
    </source>
</evidence>
<reference evidence="7 8" key="1">
    <citation type="submission" date="2013-11" db="EMBL/GenBank/DDBJ databases">
        <title>Metagenomic analysis of a methanogenic consortium involved in long chain n-alkane degradation.</title>
        <authorList>
            <person name="Davidova I.A."/>
            <person name="Callaghan A.V."/>
            <person name="Wawrik B."/>
            <person name="Pruitt S."/>
            <person name="Marks C."/>
            <person name="Duncan K.E."/>
            <person name="Suflita J.M."/>
        </authorList>
    </citation>
    <scope>NUCLEOTIDE SEQUENCE [LARGE SCALE GENOMIC DNA]</scope>
    <source>
        <strain evidence="7 8">SPR</strain>
    </source>
</reference>
<keyword evidence="8" id="KW-1185">Reference proteome</keyword>
<feature type="transmembrane region" description="Helical" evidence="5">
    <location>
        <begin position="109"/>
        <end position="128"/>
    </location>
</feature>
<evidence type="ECO:0000259" key="6">
    <source>
        <dbReference type="Pfam" id="PF00892"/>
    </source>
</evidence>
<evidence type="ECO:0000256" key="4">
    <source>
        <dbReference type="ARBA" id="ARBA00023136"/>
    </source>
</evidence>
<comment type="subcellular location">
    <subcellularLocation>
        <location evidence="1">Membrane</location>
        <topology evidence="1">Multi-pass membrane protein</topology>
    </subcellularLocation>
</comment>
<evidence type="ECO:0000313" key="8">
    <source>
        <dbReference type="Proteomes" id="UP000032233"/>
    </source>
</evidence>
<feature type="transmembrane region" description="Helical" evidence="5">
    <location>
        <begin position="225"/>
        <end position="244"/>
    </location>
</feature>
<dbReference type="Proteomes" id="UP000032233">
    <property type="component" value="Unassembled WGS sequence"/>
</dbReference>
<feature type="transmembrane region" description="Helical" evidence="5">
    <location>
        <begin position="192"/>
        <end position="210"/>
    </location>
</feature>
<proteinExistence type="predicted"/>
<gene>
    <name evidence="7" type="ORF">X474_11500</name>
</gene>
<dbReference type="InParanoid" id="A0A0D2JW91"/>
<organism evidence="7 8">
    <name type="scientific">Dethiosulfatarculus sandiegensis</name>
    <dbReference type="NCBI Taxonomy" id="1429043"/>
    <lineage>
        <taxon>Bacteria</taxon>
        <taxon>Pseudomonadati</taxon>
        <taxon>Thermodesulfobacteriota</taxon>
        <taxon>Desulfarculia</taxon>
        <taxon>Desulfarculales</taxon>
        <taxon>Desulfarculaceae</taxon>
        <taxon>Dethiosulfatarculus</taxon>
    </lineage>
</organism>
<protein>
    <recommendedName>
        <fullName evidence="6">EamA domain-containing protein</fullName>
    </recommendedName>
</protein>
<dbReference type="AlphaFoldDB" id="A0A0D2JW91"/>
<keyword evidence="2 5" id="KW-0812">Transmembrane</keyword>
<dbReference type="InterPro" id="IPR037185">
    <property type="entry name" value="EmrE-like"/>
</dbReference>
<feature type="transmembrane region" description="Helical" evidence="5">
    <location>
        <begin position="256"/>
        <end position="275"/>
    </location>
</feature>
<feature type="domain" description="EamA" evidence="6">
    <location>
        <begin position="20"/>
        <end position="150"/>
    </location>
</feature>
<dbReference type="SUPFAM" id="SSF103481">
    <property type="entry name" value="Multidrug resistance efflux transporter EmrE"/>
    <property type="match status" value="2"/>
</dbReference>
<dbReference type="PANTHER" id="PTHR22911:SF6">
    <property type="entry name" value="SOLUTE CARRIER FAMILY 35 MEMBER G1"/>
    <property type="match status" value="1"/>
</dbReference>
<dbReference type="PANTHER" id="PTHR22911">
    <property type="entry name" value="ACYL-MALONYL CONDENSING ENZYME-RELATED"/>
    <property type="match status" value="1"/>
</dbReference>
<accession>A0A0D2JW91</accession>
<dbReference type="Pfam" id="PF00892">
    <property type="entry name" value="EamA"/>
    <property type="match status" value="2"/>
</dbReference>
<dbReference type="OrthoDB" id="5416122at2"/>
<dbReference type="InterPro" id="IPR000620">
    <property type="entry name" value="EamA_dom"/>
</dbReference>
<sequence length="312" mass="33983">MLTRLMDERGLMAGEEKIGRGVSWTLASVLMYAIMNGAAKVGSGHLSIWQIGLTRYLFGGVILLAAARLFGLSLWGSHLILQLIRAGASVAAFLLMVLAFGRIPISEAMVLFYTWPAFTCLLSASVVGEPAGPKEWSLVVVAFIGAAVILWPQGDISPLDWGHMMALTAALLASLAMILVRRLCRDNNPISIYFYLCLVGSLVCLAPWLQNGLTNSVSFWPDSRLGITVLAVMVLPSVLSHLFVNKGFEVLRASRVGVLMILELPLLAFFGVFFLKEPLTLKLVLGTFLILASSMTLNLEKKDRQVACDKQN</sequence>
<name>A0A0D2JW91_9BACT</name>
<dbReference type="EMBL" id="AZAC01000014">
    <property type="protein sequence ID" value="KIX13870.1"/>
    <property type="molecule type" value="Genomic_DNA"/>
</dbReference>
<dbReference type="STRING" id="1429043.X474_11500"/>
<evidence type="ECO:0000313" key="7">
    <source>
        <dbReference type="EMBL" id="KIX13870.1"/>
    </source>
</evidence>
<feature type="domain" description="EamA" evidence="6">
    <location>
        <begin position="161"/>
        <end position="297"/>
    </location>
</feature>
<keyword evidence="4 5" id="KW-0472">Membrane</keyword>
<feature type="transmembrane region" description="Helical" evidence="5">
    <location>
        <begin position="135"/>
        <end position="151"/>
    </location>
</feature>
<feature type="transmembrane region" description="Helical" evidence="5">
    <location>
        <begin position="51"/>
        <end position="71"/>
    </location>
</feature>
<evidence type="ECO:0000256" key="1">
    <source>
        <dbReference type="ARBA" id="ARBA00004141"/>
    </source>
</evidence>
<feature type="transmembrane region" description="Helical" evidence="5">
    <location>
        <begin position="83"/>
        <end position="103"/>
    </location>
</feature>
<keyword evidence="3 5" id="KW-1133">Transmembrane helix</keyword>
<evidence type="ECO:0000256" key="2">
    <source>
        <dbReference type="ARBA" id="ARBA00022692"/>
    </source>
</evidence>